<dbReference type="SUPFAM" id="SSF53474">
    <property type="entry name" value="alpha/beta-Hydrolases"/>
    <property type="match status" value="1"/>
</dbReference>
<sequence length="468" mass="48364">MGVTRVQSLQRRAGSGAPRRPVPRWLGATLAVVALVATGVGVIAGTQPASAAATAGCGKSPTLTSGTRTIQSGGQSRSFILRVPDGYDRNVPHRLAFGLHWLGGTAEQVAGGGSDGYAWAYYGMLSQDTGNTTIFVAPQGISNGWANTNGRDVTFIDDIVRLVEDDLCVDTTQLFSVGFSYGGAMSYALACARPAVFRAVTAIAAPGAISGCSGGTQPVAYMGIHGVNDGIQNGRALRDTFVRNNGCTPQNAPEPAPGSRTHILTTYAGCRAGYPVVWAAFDGGHQQGPVDNCAGCESGARSWVKPEVWRFFTQFGGAQPSSPAPSNPSPSSSGPPPGRSNVMIAGAASGRCVDVPGSTTANGTQVQLWDCHGGTNQRFTYTSARQLQVYGTKCLDATGQGTSNGTTVVIWDCNGQANQQWNVNANGTVTGVQSGLCLDASGSGTANGTKIHLWSCHGGANQQWSLRS</sequence>
<evidence type="ECO:0000256" key="4">
    <source>
        <dbReference type="ARBA" id="ARBA00022651"/>
    </source>
</evidence>
<dbReference type="GO" id="GO:0030600">
    <property type="term" value="F:feruloyl esterase activity"/>
    <property type="evidence" value="ECO:0007669"/>
    <property type="project" value="InterPro"/>
</dbReference>
<evidence type="ECO:0000256" key="6">
    <source>
        <dbReference type="ARBA" id="ARBA00022801"/>
    </source>
</evidence>
<dbReference type="Pfam" id="PF00652">
    <property type="entry name" value="Ricin_B_lectin"/>
    <property type="match status" value="1"/>
</dbReference>
<dbReference type="InterPro" id="IPR035992">
    <property type="entry name" value="Ricin_B-like_lectins"/>
</dbReference>
<dbReference type="EMBL" id="CP073767">
    <property type="protein sequence ID" value="UWZ59844.1"/>
    <property type="molecule type" value="Genomic_DNA"/>
</dbReference>
<keyword evidence="8" id="KW-0624">Polysaccharide degradation</keyword>
<evidence type="ECO:0000256" key="1">
    <source>
        <dbReference type="ARBA" id="ARBA00004613"/>
    </source>
</evidence>
<dbReference type="Gene3D" id="3.40.50.1820">
    <property type="entry name" value="alpha/beta hydrolase"/>
    <property type="match status" value="1"/>
</dbReference>
<keyword evidence="7" id="KW-0119">Carbohydrate metabolism</keyword>
<keyword evidence="6" id="KW-0378">Hydrolase</keyword>
<evidence type="ECO:0000256" key="2">
    <source>
        <dbReference type="ARBA" id="ARBA00010278"/>
    </source>
</evidence>
<evidence type="ECO:0000313" key="13">
    <source>
        <dbReference type="Proteomes" id="UP001058003"/>
    </source>
</evidence>
<dbReference type="SMART" id="SM00458">
    <property type="entry name" value="RICIN"/>
    <property type="match status" value="1"/>
</dbReference>
<gene>
    <name evidence="12" type="ORF">Daura_30830</name>
</gene>
<dbReference type="SUPFAM" id="SSF50370">
    <property type="entry name" value="Ricin B-like lectins"/>
    <property type="match status" value="1"/>
</dbReference>
<name>A0A9Q9MK67_9ACTN</name>
<organism evidence="12 13">
    <name type="scientific">Dactylosporangium aurantiacum</name>
    <dbReference type="NCBI Taxonomy" id="35754"/>
    <lineage>
        <taxon>Bacteria</taxon>
        <taxon>Bacillati</taxon>
        <taxon>Actinomycetota</taxon>
        <taxon>Actinomycetes</taxon>
        <taxon>Micromonosporales</taxon>
        <taxon>Micromonosporaceae</taxon>
        <taxon>Dactylosporangium</taxon>
    </lineage>
</organism>
<dbReference type="CDD" id="cd23418">
    <property type="entry name" value="beta-trefoil_Ricin_XLN-like"/>
    <property type="match status" value="1"/>
</dbReference>
<dbReference type="Gene3D" id="2.80.10.50">
    <property type="match status" value="1"/>
</dbReference>
<accession>A0A9Q9MK67</accession>
<reference evidence="12" key="1">
    <citation type="submission" date="2021-04" db="EMBL/GenBank/DDBJ databases">
        <title>Dactylosporangium aurantiacum NRRL B-8018 full assembly.</title>
        <authorList>
            <person name="Hartkoorn R.C."/>
            <person name="Beaudoing E."/>
            <person name="Hot D."/>
        </authorList>
    </citation>
    <scope>NUCLEOTIDE SEQUENCE</scope>
    <source>
        <strain evidence="12">NRRL B-8018</strain>
    </source>
</reference>
<dbReference type="AlphaFoldDB" id="A0A9Q9MK67"/>
<evidence type="ECO:0000256" key="3">
    <source>
        <dbReference type="ARBA" id="ARBA00022525"/>
    </source>
</evidence>
<evidence type="ECO:0000313" key="12">
    <source>
        <dbReference type="EMBL" id="UWZ59844.1"/>
    </source>
</evidence>
<dbReference type="PANTHER" id="PTHR38050">
    <property type="match status" value="1"/>
</dbReference>
<evidence type="ECO:0000256" key="9">
    <source>
        <dbReference type="ARBA" id="ARBA00025250"/>
    </source>
</evidence>
<keyword evidence="13" id="KW-1185">Reference proteome</keyword>
<keyword evidence="3" id="KW-0964">Secreted</keyword>
<feature type="domain" description="Ricin B lectin" evidence="11">
    <location>
        <begin position="339"/>
        <end position="467"/>
    </location>
</feature>
<comment type="subcellular location">
    <subcellularLocation>
        <location evidence="1">Secreted</location>
    </subcellularLocation>
</comment>
<keyword evidence="5" id="KW-0732">Signal</keyword>
<dbReference type="InterPro" id="IPR029058">
    <property type="entry name" value="AB_hydrolase_fold"/>
</dbReference>
<evidence type="ECO:0000256" key="10">
    <source>
        <dbReference type="SAM" id="MobiDB-lite"/>
    </source>
</evidence>
<proteinExistence type="inferred from homology"/>
<dbReference type="OrthoDB" id="9767239at2"/>
<feature type="region of interest" description="Disordered" evidence="10">
    <location>
        <begin position="1"/>
        <end position="20"/>
    </location>
</feature>
<dbReference type="InterPro" id="IPR043595">
    <property type="entry name" value="FaeB/C/D"/>
</dbReference>
<dbReference type="KEGG" id="daur:Daura_30830"/>
<dbReference type="PANTHER" id="PTHR38050:SF1">
    <property type="entry name" value="FERULOYL ESTERASE C"/>
    <property type="match status" value="1"/>
</dbReference>
<dbReference type="GO" id="GO:0045493">
    <property type="term" value="P:xylan catabolic process"/>
    <property type="evidence" value="ECO:0007669"/>
    <property type="project" value="UniProtKB-KW"/>
</dbReference>
<feature type="region of interest" description="Disordered" evidence="10">
    <location>
        <begin position="315"/>
        <end position="343"/>
    </location>
</feature>
<evidence type="ECO:0000256" key="5">
    <source>
        <dbReference type="ARBA" id="ARBA00022729"/>
    </source>
</evidence>
<keyword evidence="4" id="KW-0858">Xylan degradation</keyword>
<dbReference type="InterPro" id="IPR000772">
    <property type="entry name" value="Ricin_B_lectin"/>
</dbReference>
<dbReference type="PROSITE" id="PS50231">
    <property type="entry name" value="RICIN_B_LECTIN"/>
    <property type="match status" value="1"/>
</dbReference>
<protein>
    <submittedName>
        <fullName evidence="12">Ricin-type beta-trefoil lectin domain protein</fullName>
    </submittedName>
</protein>
<feature type="compositionally biased region" description="Pro residues" evidence="10">
    <location>
        <begin position="322"/>
        <end position="338"/>
    </location>
</feature>
<comment type="function">
    <text evidence="9">Involved in degradation of plant cell walls. Hydrolyzes the feruloyl-arabinose ester bond in arabinoxylans, and the feruloyl-galactose ester bond in pectin. Active against paranitrophenyl-acetate, methyl ferulate and wheat arabinoxylan.</text>
</comment>
<feature type="compositionally biased region" description="Polar residues" evidence="10">
    <location>
        <begin position="1"/>
        <end position="10"/>
    </location>
</feature>
<evidence type="ECO:0000256" key="7">
    <source>
        <dbReference type="ARBA" id="ARBA00023277"/>
    </source>
</evidence>
<evidence type="ECO:0000259" key="11">
    <source>
        <dbReference type="SMART" id="SM00458"/>
    </source>
</evidence>
<dbReference type="GO" id="GO:0005576">
    <property type="term" value="C:extracellular region"/>
    <property type="evidence" value="ECO:0007669"/>
    <property type="project" value="UniProtKB-SubCell"/>
</dbReference>
<dbReference type="Proteomes" id="UP001058003">
    <property type="component" value="Chromosome"/>
</dbReference>
<comment type="similarity">
    <text evidence="2">Belongs to the faeC family.</text>
</comment>
<evidence type="ECO:0000256" key="8">
    <source>
        <dbReference type="ARBA" id="ARBA00023326"/>
    </source>
</evidence>